<dbReference type="EMBL" id="FSRJ01000001">
    <property type="protein sequence ID" value="SIN73235.1"/>
    <property type="molecule type" value="Genomic_DNA"/>
</dbReference>
<gene>
    <name evidence="2" type="ORF">SAMN05443544_0623</name>
</gene>
<keyword evidence="1" id="KW-0472">Membrane</keyword>
<keyword evidence="3" id="KW-1185">Reference proteome</keyword>
<dbReference type="RefSeq" id="WP_143231405.1">
    <property type="nucleotide sequence ID" value="NZ_FSRJ01000001.1"/>
</dbReference>
<feature type="transmembrane region" description="Helical" evidence="1">
    <location>
        <begin position="5"/>
        <end position="25"/>
    </location>
</feature>
<evidence type="ECO:0000256" key="1">
    <source>
        <dbReference type="SAM" id="Phobius"/>
    </source>
</evidence>
<name>A0A1N6DR13_9MICO</name>
<keyword evidence="1" id="KW-1133">Transmembrane helix</keyword>
<organism evidence="2 3">
    <name type="scientific">Agromyces cerinus subsp. cerinus</name>
    <dbReference type="NCBI Taxonomy" id="232089"/>
    <lineage>
        <taxon>Bacteria</taxon>
        <taxon>Bacillati</taxon>
        <taxon>Actinomycetota</taxon>
        <taxon>Actinomycetes</taxon>
        <taxon>Micrococcales</taxon>
        <taxon>Microbacteriaceae</taxon>
        <taxon>Agromyces</taxon>
    </lineage>
</organism>
<evidence type="ECO:0000313" key="2">
    <source>
        <dbReference type="EMBL" id="SIN73235.1"/>
    </source>
</evidence>
<keyword evidence="1" id="KW-0812">Transmembrane</keyword>
<reference evidence="3" key="1">
    <citation type="submission" date="2016-11" db="EMBL/GenBank/DDBJ databases">
        <authorList>
            <person name="Varghese N."/>
            <person name="Submissions S."/>
        </authorList>
    </citation>
    <scope>NUCLEOTIDE SEQUENCE [LARGE SCALE GENOMIC DNA]</scope>
    <source>
        <strain evidence="3">DSM 8595</strain>
    </source>
</reference>
<sequence length="156" mass="16307">MKPKFVYVAVGVMSLALLDVVLWAISLSPDFRLQSAEPGIAVPIVLIIIVRYGFGGLVGLGTGLVASALTSRVSAERWVRPVIFSALNAVQQSVVFFVVELMTWLFGLPAPAGVVFVLGLLAAFCVAFGSTAGINLGGSDDGISEQGHARMGATDR</sequence>
<feature type="transmembrane region" description="Helical" evidence="1">
    <location>
        <begin position="112"/>
        <end position="136"/>
    </location>
</feature>
<proteinExistence type="predicted"/>
<protein>
    <submittedName>
        <fullName evidence="2">Uncharacterized protein</fullName>
    </submittedName>
</protein>
<dbReference type="Proteomes" id="UP000184699">
    <property type="component" value="Unassembled WGS sequence"/>
</dbReference>
<accession>A0A1N6DR13</accession>
<dbReference type="AlphaFoldDB" id="A0A1N6DR13"/>
<evidence type="ECO:0000313" key="3">
    <source>
        <dbReference type="Proteomes" id="UP000184699"/>
    </source>
</evidence>
<feature type="transmembrane region" description="Helical" evidence="1">
    <location>
        <begin position="82"/>
        <end position="106"/>
    </location>
</feature>
<feature type="transmembrane region" description="Helical" evidence="1">
    <location>
        <begin position="40"/>
        <end position="70"/>
    </location>
</feature>